<reference evidence="6" key="1">
    <citation type="submission" date="2019-08" db="EMBL/GenBank/DDBJ databases">
        <authorList>
            <person name="Kucharzyk K."/>
            <person name="Murdoch R.W."/>
            <person name="Higgins S."/>
            <person name="Loffler F."/>
        </authorList>
    </citation>
    <scope>NUCLEOTIDE SEQUENCE</scope>
</reference>
<dbReference type="AlphaFoldDB" id="A0A644ZRY9"/>
<feature type="domain" description="OmpA-like" evidence="5">
    <location>
        <begin position="1"/>
        <end position="82"/>
    </location>
</feature>
<dbReference type="GO" id="GO:0009279">
    <property type="term" value="C:cell outer membrane"/>
    <property type="evidence" value="ECO:0007669"/>
    <property type="project" value="UniProtKB-SubCell"/>
</dbReference>
<dbReference type="InterPro" id="IPR050330">
    <property type="entry name" value="Bact_OuterMem_StrucFunc"/>
</dbReference>
<feature type="compositionally biased region" description="Basic and acidic residues" evidence="4">
    <location>
        <begin position="14"/>
        <end position="24"/>
    </location>
</feature>
<feature type="region of interest" description="Disordered" evidence="4">
    <location>
        <begin position="54"/>
        <end position="82"/>
    </location>
</feature>
<dbReference type="InterPro" id="IPR006664">
    <property type="entry name" value="OMP_bac"/>
</dbReference>
<feature type="region of interest" description="Disordered" evidence="4">
    <location>
        <begin position="1"/>
        <end position="24"/>
    </location>
</feature>
<accession>A0A644ZRY9</accession>
<evidence type="ECO:0000256" key="2">
    <source>
        <dbReference type="ARBA" id="ARBA00023136"/>
    </source>
</evidence>
<proteinExistence type="predicted"/>
<evidence type="ECO:0000259" key="5">
    <source>
        <dbReference type="PROSITE" id="PS51123"/>
    </source>
</evidence>
<evidence type="ECO:0000256" key="1">
    <source>
        <dbReference type="ARBA" id="ARBA00004442"/>
    </source>
</evidence>
<dbReference type="Pfam" id="PF00691">
    <property type="entry name" value="OmpA"/>
    <property type="match status" value="1"/>
</dbReference>
<dbReference type="EMBL" id="VSSQ01010207">
    <property type="protein sequence ID" value="MPM43720.1"/>
    <property type="molecule type" value="Genomic_DNA"/>
</dbReference>
<gene>
    <name evidence="6" type="primary">yiaD_3</name>
    <name evidence="6" type="ORF">SDC9_90397</name>
</gene>
<keyword evidence="2" id="KW-0472">Membrane</keyword>
<evidence type="ECO:0000313" key="6">
    <source>
        <dbReference type="EMBL" id="MPM43720.1"/>
    </source>
</evidence>
<evidence type="ECO:0000256" key="4">
    <source>
        <dbReference type="SAM" id="MobiDB-lite"/>
    </source>
</evidence>
<comment type="subcellular location">
    <subcellularLocation>
        <location evidence="1">Cell outer membrane</location>
    </subcellularLocation>
</comment>
<protein>
    <submittedName>
        <fullName evidence="6">Putative lipoprotein YiaD</fullName>
    </submittedName>
</protein>
<keyword evidence="6" id="KW-0449">Lipoprotein</keyword>
<dbReference type="PANTHER" id="PTHR30329">
    <property type="entry name" value="STATOR ELEMENT OF FLAGELLAR MOTOR COMPLEX"/>
    <property type="match status" value="1"/>
</dbReference>
<evidence type="ECO:0000256" key="3">
    <source>
        <dbReference type="ARBA" id="ARBA00023237"/>
    </source>
</evidence>
<organism evidence="6">
    <name type="scientific">bioreactor metagenome</name>
    <dbReference type="NCBI Taxonomy" id="1076179"/>
    <lineage>
        <taxon>unclassified sequences</taxon>
        <taxon>metagenomes</taxon>
        <taxon>ecological metagenomes</taxon>
    </lineage>
</organism>
<dbReference type="PANTHER" id="PTHR30329:SF21">
    <property type="entry name" value="LIPOPROTEIN YIAD-RELATED"/>
    <property type="match status" value="1"/>
</dbReference>
<dbReference type="InterPro" id="IPR006665">
    <property type="entry name" value="OmpA-like"/>
</dbReference>
<dbReference type="PRINTS" id="PR01021">
    <property type="entry name" value="OMPADOMAIN"/>
</dbReference>
<dbReference type="CDD" id="cd07185">
    <property type="entry name" value="OmpA_C-like"/>
    <property type="match status" value="1"/>
</dbReference>
<feature type="compositionally biased region" description="Basic and acidic residues" evidence="4">
    <location>
        <begin position="70"/>
        <end position="82"/>
    </location>
</feature>
<keyword evidence="3" id="KW-0998">Cell outer membrane</keyword>
<dbReference type="InterPro" id="IPR036737">
    <property type="entry name" value="OmpA-like_sf"/>
</dbReference>
<name>A0A644ZRY9_9ZZZZ</name>
<dbReference type="Gene3D" id="3.30.1330.60">
    <property type="entry name" value="OmpA-like domain"/>
    <property type="match status" value="1"/>
</dbReference>
<dbReference type="SUPFAM" id="SSF103088">
    <property type="entry name" value="OmpA-like"/>
    <property type="match status" value="1"/>
</dbReference>
<sequence>MLKETPNANIKIVGHTDSDGDDTKNLELSQRRAISVKNALSNDFGISAERLQTDGAGKNMPLVPNTTAEQKSKNRRVEFIKL</sequence>
<dbReference type="PROSITE" id="PS51123">
    <property type="entry name" value="OMPA_2"/>
    <property type="match status" value="1"/>
</dbReference>
<comment type="caution">
    <text evidence="6">The sequence shown here is derived from an EMBL/GenBank/DDBJ whole genome shotgun (WGS) entry which is preliminary data.</text>
</comment>